<dbReference type="Proteomes" id="UP001140206">
    <property type="component" value="Chromosome 1"/>
</dbReference>
<evidence type="ECO:0000313" key="7">
    <source>
        <dbReference type="Proteomes" id="UP001140206"/>
    </source>
</evidence>
<keyword evidence="2" id="KW-0863">Zinc-finger</keyword>
<reference evidence="5" key="1">
    <citation type="submission" date="2022-08" db="EMBL/GenBank/DDBJ databases">
        <authorList>
            <person name="Marques A."/>
        </authorList>
    </citation>
    <scope>NUCLEOTIDE SEQUENCE</scope>
    <source>
        <strain evidence="5">RhyPub2mFocal</strain>
        <tissue evidence="5">Leaves</tissue>
    </source>
</reference>
<dbReference type="EMBL" id="JAMFTS010000004">
    <property type="protein sequence ID" value="KAJ4766414.1"/>
    <property type="molecule type" value="Genomic_DNA"/>
</dbReference>
<sequence length="624" mass="72034">MELNGPSRKRIKLESTQDSCNFSTFFRSLQPYIGSFRINVEQFLSQHAVAVTGGSNSRGLNMWCKRFFVQKSGRGMSDWPVVMLEILEEDVQFVPENRIHCRNCAVVGWGRHPVSAKRYHFLIQNNQDQSNRQSVLTYVEKPECWEDSDHLLHGVVHSNGFGHLVRINGIQGGSQFLTGSDLMGFWDCLCKVLGVRKVSVMDVSKKHEMEYRLLHAIIYGHPWYSKWDYKFGKGSFGLTFNIYKKALRKLSTEPLSLLFSNVRSPQSNLQNTIASYQFLSDKNLDTVRDLFRFISDILGRQRQEGKTKSFAQKHGSVKCLWSDDELRNSFDRMLRVLHAVSEEKWVSWKILKGATSRSIGSPKLVDYCLKHLAGKRKDGKTVVARPNEESHFIEYRLEAVQKDSHSAPEAQKYQPSREQILSDLLYLYKELLNPQTMHAYKPESRLQAARHAAIRLLDSKHLIKHYDQAHDIILTDSYVRRTCYIQVDDADEDPVCPPEILTLPTSATGEDIKNEASKAFKETYLFYGKFEDEDLVELEETNSGSRRDVLIRGRCKEKIAKYQMERGIEKWTVNCACGEIDDDGEMMIICDVCRVWRHIRCSQIDEMFVPKKYVCSLCLSAMRK</sequence>
<dbReference type="PANTHER" id="PTHR46201:SF5">
    <property type="entry name" value="OS11G0234200 PROTEIN"/>
    <property type="match status" value="1"/>
</dbReference>
<protein>
    <submittedName>
        <fullName evidence="5">PHD finger protein</fullName>
    </submittedName>
</protein>
<dbReference type="SMART" id="SM00249">
    <property type="entry name" value="PHD"/>
    <property type="match status" value="1"/>
</dbReference>
<dbReference type="Gene3D" id="3.30.40.10">
    <property type="entry name" value="Zinc/RING finger domain, C3HC4 (zinc finger)"/>
    <property type="match status" value="1"/>
</dbReference>
<dbReference type="EMBL" id="JAMFTS010000001">
    <property type="protein sequence ID" value="KAJ4819143.1"/>
    <property type="molecule type" value="Genomic_DNA"/>
</dbReference>
<dbReference type="InterPro" id="IPR011011">
    <property type="entry name" value="Znf_FYVE_PHD"/>
</dbReference>
<accession>A0AAV8DEH1</accession>
<dbReference type="InterPro" id="IPR013083">
    <property type="entry name" value="Znf_RING/FYVE/PHD"/>
</dbReference>
<dbReference type="GO" id="GO:0008270">
    <property type="term" value="F:zinc ion binding"/>
    <property type="evidence" value="ECO:0007669"/>
    <property type="project" value="UniProtKB-KW"/>
</dbReference>
<dbReference type="Pfam" id="PF00628">
    <property type="entry name" value="PHD"/>
    <property type="match status" value="1"/>
</dbReference>
<dbReference type="InterPro" id="IPR019787">
    <property type="entry name" value="Znf_PHD-finger"/>
</dbReference>
<dbReference type="SUPFAM" id="SSF57903">
    <property type="entry name" value="FYVE/PHD zinc finger"/>
    <property type="match status" value="1"/>
</dbReference>
<proteinExistence type="predicted"/>
<comment type="caution">
    <text evidence="5">The sequence shown here is derived from an EMBL/GenBank/DDBJ whole genome shotgun (WGS) entry which is preliminary data.</text>
</comment>
<evidence type="ECO:0000256" key="1">
    <source>
        <dbReference type="ARBA" id="ARBA00022723"/>
    </source>
</evidence>
<dbReference type="Proteomes" id="UP001140206">
    <property type="component" value="Chromosome 4"/>
</dbReference>
<dbReference type="InterPro" id="IPR059080">
    <property type="entry name" value="WHD_PTC1"/>
</dbReference>
<evidence type="ECO:0000313" key="5">
    <source>
        <dbReference type="EMBL" id="KAJ4766414.1"/>
    </source>
</evidence>
<evidence type="ECO:0000313" key="6">
    <source>
        <dbReference type="EMBL" id="KAJ4819143.1"/>
    </source>
</evidence>
<evidence type="ECO:0000256" key="3">
    <source>
        <dbReference type="ARBA" id="ARBA00022833"/>
    </source>
</evidence>
<evidence type="ECO:0000259" key="4">
    <source>
        <dbReference type="SMART" id="SM00249"/>
    </source>
</evidence>
<dbReference type="Pfam" id="PF25874">
    <property type="entry name" value="WHD_plant_repro"/>
    <property type="match status" value="1"/>
</dbReference>
<keyword evidence="3" id="KW-0862">Zinc</keyword>
<dbReference type="InterPro" id="IPR057765">
    <property type="entry name" value="MS1-like_ubiquitin"/>
</dbReference>
<dbReference type="PANTHER" id="PTHR46201">
    <property type="entry name" value="PHD FINGER PROTEIN MALE MEIOCYTE DEATH 1-RELATED"/>
    <property type="match status" value="1"/>
</dbReference>
<dbReference type="InterPro" id="IPR001965">
    <property type="entry name" value="Znf_PHD"/>
</dbReference>
<keyword evidence="7" id="KW-1185">Reference proteome</keyword>
<organism evidence="5 7">
    <name type="scientific">Rhynchospora pubera</name>
    <dbReference type="NCBI Taxonomy" id="906938"/>
    <lineage>
        <taxon>Eukaryota</taxon>
        <taxon>Viridiplantae</taxon>
        <taxon>Streptophyta</taxon>
        <taxon>Embryophyta</taxon>
        <taxon>Tracheophyta</taxon>
        <taxon>Spermatophyta</taxon>
        <taxon>Magnoliopsida</taxon>
        <taxon>Liliopsida</taxon>
        <taxon>Poales</taxon>
        <taxon>Cyperaceae</taxon>
        <taxon>Cyperoideae</taxon>
        <taxon>Rhynchosporeae</taxon>
        <taxon>Rhynchospora</taxon>
    </lineage>
</organism>
<evidence type="ECO:0000256" key="2">
    <source>
        <dbReference type="ARBA" id="ARBA00022771"/>
    </source>
</evidence>
<dbReference type="Pfam" id="PF25565">
    <property type="entry name" value="Ubiquitin_At1g33420"/>
    <property type="match status" value="1"/>
</dbReference>
<keyword evidence="1" id="KW-0479">Metal-binding</keyword>
<dbReference type="AlphaFoldDB" id="A0AAV8DEH1"/>
<feature type="domain" description="Zinc finger PHD-type" evidence="4">
    <location>
        <begin position="574"/>
        <end position="619"/>
    </location>
</feature>
<gene>
    <name evidence="6" type="ORF">LUZ62_031709</name>
    <name evidence="5" type="ORF">LUZ62_076789</name>
</gene>
<name>A0AAV8DEH1_9POAL</name>